<proteinExistence type="predicted"/>
<gene>
    <name evidence="2" type="ORF">PSAG_04546</name>
</gene>
<comment type="caution">
    <text evidence="2">The sequence shown here is derived from an EMBL/GenBank/DDBJ whole genome shotgun (WGS) entry which is preliminary data.</text>
</comment>
<evidence type="ECO:0000256" key="1">
    <source>
        <dbReference type="SAM" id="Phobius"/>
    </source>
</evidence>
<sequence>MNIIVKILISVVMININYNLIKDLKNRVFNILSNCNEIKLLKNFSIIHYKNNKKVLFNKKLEIFKEAQKILGILLIILPILIINILYFLIYLCNYINTYIF</sequence>
<organism evidence="2 3">
    <name type="scientific">Fusobacterium animalis D11</name>
    <dbReference type="NCBI Taxonomy" id="556264"/>
    <lineage>
        <taxon>Bacteria</taxon>
        <taxon>Fusobacteriati</taxon>
        <taxon>Fusobacteriota</taxon>
        <taxon>Fusobacteriia</taxon>
        <taxon>Fusobacteriales</taxon>
        <taxon>Fusobacteriaceae</taxon>
        <taxon>Fusobacterium</taxon>
    </lineage>
</organism>
<keyword evidence="1" id="KW-0812">Transmembrane</keyword>
<name>A0A0K9CPF8_9FUSO</name>
<keyword evidence="1" id="KW-1133">Transmembrane helix</keyword>
<evidence type="ECO:0000313" key="2">
    <source>
        <dbReference type="EMBL" id="KMV76081.1"/>
    </source>
</evidence>
<dbReference type="Proteomes" id="UP000004650">
    <property type="component" value="Unassembled WGS sequence"/>
</dbReference>
<accession>A0A0K9CPF8</accession>
<feature type="transmembrane region" description="Helical" evidence="1">
    <location>
        <begin position="70"/>
        <end position="92"/>
    </location>
</feature>
<dbReference type="AlphaFoldDB" id="A0A0K9CPF8"/>
<evidence type="ECO:0000313" key="3">
    <source>
        <dbReference type="Proteomes" id="UP000004650"/>
    </source>
</evidence>
<dbReference type="EMBL" id="ACDS02000016">
    <property type="protein sequence ID" value="KMV76081.1"/>
    <property type="molecule type" value="Genomic_DNA"/>
</dbReference>
<keyword evidence="1" id="KW-0472">Membrane</keyword>
<feature type="non-terminal residue" evidence="2">
    <location>
        <position position="101"/>
    </location>
</feature>
<reference evidence="2 3" key="2">
    <citation type="submission" date="2013-10" db="EMBL/GenBank/DDBJ databases">
        <title>The Genome Sequence of Fusobacterium nucleatum subsp. animalis D11.</title>
        <authorList>
            <consortium name="The Broad Institute Genomics Platform"/>
            <person name="Earl A."/>
            <person name="Ward D."/>
            <person name="Feldgarden M."/>
            <person name="Gevers D."/>
            <person name="Kostic A."/>
            <person name="Garrett W."/>
            <person name="Young S.K."/>
            <person name="Zeng Q."/>
            <person name="Gargeya S."/>
            <person name="Fitzgerald M."/>
            <person name="Abouelleil A."/>
            <person name="Alvarado L."/>
            <person name="Berlin A.M."/>
            <person name="Chapman S.B."/>
            <person name="Gainer-Dewar J."/>
            <person name="Goldberg J."/>
            <person name="Gnerre S."/>
            <person name="Griggs A."/>
            <person name="Gujja S."/>
            <person name="Hansen M."/>
            <person name="Howarth C."/>
            <person name="Imamovic A."/>
            <person name="Ireland A."/>
            <person name="Larimer J."/>
            <person name="McCowan C."/>
            <person name="Murphy C."/>
            <person name="Pearson M."/>
            <person name="Poon T.W."/>
            <person name="Priest M."/>
            <person name="Roberts A."/>
            <person name="Saif S."/>
            <person name="Shea T."/>
            <person name="Sykes S."/>
            <person name="Wortman J."/>
            <person name="Nusbaum C."/>
            <person name="Birren B."/>
        </authorList>
    </citation>
    <scope>NUCLEOTIDE SEQUENCE [LARGE SCALE GENOMIC DNA]</scope>
    <source>
        <strain evidence="2 3">D11</strain>
    </source>
</reference>
<protein>
    <submittedName>
        <fullName evidence="2">Uncharacterized protein</fullName>
    </submittedName>
</protein>
<reference evidence="3" key="1">
    <citation type="submission" date="2009-02" db="EMBL/GenBank/DDBJ databases">
        <title>The Genome Sequence of Shigella sp. D9.</title>
        <authorList>
            <consortium name="The Broad Institute Genome Sequencing Platform"/>
            <person name="Ward D."/>
            <person name="Young S.K."/>
            <person name="Kodira C.D."/>
            <person name="Zeng Q."/>
            <person name="Koehrsen M."/>
            <person name="Alvarado L."/>
            <person name="Berlin A."/>
            <person name="Borenstein D."/>
            <person name="Chen Z."/>
            <person name="Engels R."/>
            <person name="Freedman E."/>
            <person name="Gellesch M."/>
            <person name="Goldberg J."/>
            <person name="Griggs A."/>
            <person name="Gujja S."/>
            <person name="Heiman D."/>
            <person name="Hepburn T."/>
            <person name="Howarth C."/>
            <person name="Jen D."/>
            <person name="Larson L."/>
            <person name="Lewis B."/>
            <person name="Mehta T."/>
            <person name="Park D."/>
            <person name="Pearson M."/>
            <person name="Roberts A."/>
            <person name="Saif S."/>
            <person name="Shea T."/>
            <person name="Shenoy N."/>
            <person name="Sisk P."/>
            <person name="Stolte C."/>
            <person name="Sykes S."/>
            <person name="Walk T."/>
            <person name="White J."/>
            <person name="Yandava C."/>
            <person name="Allen-Vercoe E."/>
            <person name="Strauss J."/>
            <person name="Sibley C."/>
            <person name="White A."/>
            <person name="Ambrose C."/>
            <person name="Lander E."/>
            <person name="Nusbaum C."/>
            <person name="Galagan J."/>
            <person name="Birren B."/>
        </authorList>
    </citation>
    <scope>NUCLEOTIDE SEQUENCE [LARGE SCALE GENOMIC DNA]</scope>
    <source>
        <strain evidence="3">D11</strain>
    </source>
</reference>